<evidence type="ECO:0000256" key="7">
    <source>
        <dbReference type="RuleBase" id="RU003993"/>
    </source>
</evidence>
<comment type="subcellular location">
    <subcellularLocation>
        <location evidence="8">Membrane</location>
        <topology evidence="8">Single-pass type II membrane protein</topology>
    </subcellularLocation>
</comment>
<accession>A0A1G2SZL0</accession>
<evidence type="ECO:0000256" key="4">
    <source>
        <dbReference type="ARBA" id="ARBA00022670"/>
    </source>
</evidence>
<evidence type="ECO:0000256" key="2">
    <source>
        <dbReference type="ARBA" id="ARBA00009370"/>
    </source>
</evidence>
<dbReference type="PROSITE" id="PS00501">
    <property type="entry name" value="SPASE_I_1"/>
    <property type="match status" value="1"/>
</dbReference>
<dbReference type="InterPro" id="IPR019758">
    <property type="entry name" value="Pept_S26A_signal_pept_1_CS"/>
</dbReference>
<evidence type="ECO:0000313" key="11">
    <source>
        <dbReference type="Proteomes" id="UP000178107"/>
    </source>
</evidence>
<keyword evidence="4 7" id="KW-0645">Protease</keyword>
<organism evidence="10 11">
    <name type="scientific">Candidatus Zambryskibacteria bacterium RIFCSPHIGHO2_01_FULL_46_25</name>
    <dbReference type="NCBI Taxonomy" id="1802738"/>
    <lineage>
        <taxon>Bacteria</taxon>
        <taxon>Candidatus Zambryskiibacteriota</taxon>
    </lineage>
</organism>
<evidence type="ECO:0000259" key="9">
    <source>
        <dbReference type="Pfam" id="PF10502"/>
    </source>
</evidence>
<name>A0A1G2SZL0_9BACT</name>
<feature type="active site" evidence="6">
    <location>
        <position position="24"/>
    </location>
</feature>
<dbReference type="InterPro" id="IPR019533">
    <property type="entry name" value="Peptidase_S26"/>
</dbReference>
<comment type="caution">
    <text evidence="10">The sequence shown here is derived from an EMBL/GenBank/DDBJ whole genome shotgun (WGS) entry which is preliminary data.</text>
</comment>
<evidence type="ECO:0000256" key="1">
    <source>
        <dbReference type="ARBA" id="ARBA00000677"/>
    </source>
</evidence>
<gene>
    <name evidence="10" type="ORF">A2838_02505</name>
</gene>
<dbReference type="GO" id="GO:0004252">
    <property type="term" value="F:serine-type endopeptidase activity"/>
    <property type="evidence" value="ECO:0007669"/>
    <property type="project" value="InterPro"/>
</dbReference>
<dbReference type="InterPro" id="IPR019756">
    <property type="entry name" value="Pept_S26A_signal_pept_1_Ser-AS"/>
</dbReference>
<comment type="similarity">
    <text evidence="2 8">Belongs to the peptidase S26 family.</text>
</comment>
<feature type="domain" description="Peptidase S26" evidence="9">
    <location>
        <begin position="2"/>
        <end position="151"/>
    </location>
</feature>
<dbReference type="GO" id="GO:0006465">
    <property type="term" value="P:signal peptide processing"/>
    <property type="evidence" value="ECO:0007669"/>
    <property type="project" value="InterPro"/>
</dbReference>
<keyword evidence="5 7" id="KW-0378">Hydrolase</keyword>
<dbReference type="GO" id="GO:0009003">
    <property type="term" value="F:signal peptidase activity"/>
    <property type="evidence" value="ECO:0007669"/>
    <property type="project" value="UniProtKB-EC"/>
</dbReference>
<dbReference type="PROSITE" id="PS00760">
    <property type="entry name" value="SPASE_I_2"/>
    <property type="match status" value="1"/>
</dbReference>
<dbReference type="Proteomes" id="UP000178107">
    <property type="component" value="Unassembled WGS sequence"/>
</dbReference>
<dbReference type="SUPFAM" id="SSF51306">
    <property type="entry name" value="LexA/Signal peptidase"/>
    <property type="match status" value="1"/>
</dbReference>
<protein>
    <recommendedName>
        <fullName evidence="3 7">Signal peptidase I</fullName>
        <ecNumber evidence="3 7">3.4.21.89</ecNumber>
    </recommendedName>
</protein>
<dbReference type="PROSITE" id="PS00761">
    <property type="entry name" value="SPASE_I_3"/>
    <property type="match status" value="1"/>
</dbReference>
<feature type="active site" evidence="6">
    <location>
        <position position="67"/>
    </location>
</feature>
<dbReference type="PANTHER" id="PTHR43390:SF1">
    <property type="entry name" value="CHLOROPLAST PROCESSING PEPTIDASE"/>
    <property type="match status" value="1"/>
</dbReference>
<evidence type="ECO:0000256" key="5">
    <source>
        <dbReference type="ARBA" id="ARBA00022801"/>
    </source>
</evidence>
<dbReference type="CDD" id="cd06530">
    <property type="entry name" value="S26_SPase_I"/>
    <property type="match status" value="1"/>
</dbReference>
<dbReference type="AlphaFoldDB" id="A0A1G2SZL0"/>
<dbReference type="InterPro" id="IPR000223">
    <property type="entry name" value="Pept_S26A_signal_pept_1"/>
</dbReference>
<dbReference type="Pfam" id="PF10502">
    <property type="entry name" value="Peptidase_S26"/>
    <property type="match status" value="1"/>
</dbReference>
<evidence type="ECO:0000256" key="3">
    <source>
        <dbReference type="ARBA" id="ARBA00013208"/>
    </source>
</evidence>
<dbReference type="Gene3D" id="2.10.109.10">
    <property type="entry name" value="Umud Fragment, subunit A"/>
    <property type="match status" value="1"/>
</dbReference>
<reference evidence="10 11" key="1">
    <citation type="journal article" date="2016" name="Nat. Commun.">
        <title>Thousands of microbial genomes shed light on interconnected biogeochemical processes in an aquifer system.</title>
        <authorList>
            <person name="Anantharaman K."/>
            <person name="Brown C.T."/>
            <person name="Hug L.A."/>
            <person name="Sharon I."/>
            <person name="Castelle C.J."/>
            <person name="Probst A.J."/>
            <person name="Thomas B.C."/>
            <person name="Singh A."/>
            <person name="Wilkins M.J."/>
            <person name="Karaoz U."/>
            <person name="Brodie E.L."/>
            <person name="Williams K.H."/>
            <person name="Hubbard S.S."/>
            <person name="Banfield J.F."/>
        </authorList>
    </citation>
    <scope>NUCLEOTIDE SEQUENCE [LARGE SCALE GENOMIC DNA]</scope>
</reference>
<dbReference type="PRINTS" id="PR00727">
    <property type="entry name" value="LEADERPTASE"/>
</dbReference>
<dbReference type="EMBL" id="MHVH01000005">
    <property type="protein sequence ID" value="OHA90480.1"/>
    <property type="molecule type" value="Genomic_DNA"/>
</dbReference>
<dbReference type="EC" id="3.4.21.89" evidence="3 7"/>
<dbReference type="PANTHER" id="PTHR43390">
    <property type="entry name" value="SIGNAL PEPTIDASE I"/>
    <property type="match status" value="1"/>
</dbReference>
<evidence type="ECO:0000256" key="6">
    <source>
        <dbReference type="PIRSR" id="PIRSR600223-1"/>
    </source>
</evidence>
<proteinExistence type="inferred from homology"/>
<dbReference type="InterPro" id="IPR036286">
    <property type="entry name" value="LexA/Signal_pep-like_sf"/>
</dbReference>
<evidence type="ECO:0000256" key="8">
    <source>
        <dbReference type="RuleBase" id="RU362042"/>
    </source>
</evidence>
<evidence type="ECO:0000313" key="10">
    <source>
        <dbReference type="EMBL" id="OHA90480.1"/>
    </source>
</evidence>
<sequence>MLAVVIVIPFRLYVAQPFIVDGLSMYPTFDNGHYLIIDEVSYRFREPARGDVLVFKAPPNPEKYYIKRLIGFPGETIMINDGQVTITNKENPDGFKLAEPYVKFPKDEVLTIILEENEYFVMGDNRASSSDSRVWGPLPKENIIGRPVMRFFPPALFPGDISHFEARLNANDE</sequence>
<dbReference type="InterPro" id="IPR019757">
    <property type="entry name" value="Pept_S26A_signal_pept_1_Lys-AS"/>
</dbReference>
<dbReference type="GO" id="GO:0016020">
    <property type="term" value="C:membrane"/>
    <property type="evidence" value="ECO:0007669"/>
    <property type="project" value="UniProtKB-SubCell"/>
</dbReference>
<dbReference type="NCBIfam" id="TIGR02227">
    <property type="entry name" value="sigpep_I_bact"/>
    <property type="match status" value="1"/>
</dbReference>
<comment type="catalytic activity">
    <reaction evidence="1 7">
        <text>Cleavage of hydrophobic, N-terminal signal or leader sequences from secreted and periplasmic proteins.</text>
        <dbReference type="EC" id="3.4.21.89"/>
    </reaction>
</comment>